<reference evidence="1 2" key="1">
    <citation type="journal article" date="2011" name="J. Bacteriol.">
        <title>Complete genome sequence of Algoriphagus sp. PR1, bacterial prey of a colony-forming choanoflagellate.</title>
        <authorList>
            <person name="Alegado R.A."/>
            <person name="Ferriera S."/>
            <person name="Nusbaum C."/>
            <person name="Young S.K."/>
            <person name="Zeng Q."/>
            <person name="Imamovic A."/>
            <person name="Fairclough S.R."/>
            <person name="King N."/>
        </authorList>
    </citation>
    <scope>NUCLEOTIDE SEQUENCE [LARGE SCALE GENOMIC DNA]</scope>
    <source>
        <strain evidence="1 2">PR1</strain>
    </source>
</reference>
<dbReference type="Proteomes" id="UP000003919">
    <property type="component" value="Unassembled WGS sequence"/>
</dbReference>
<protein>
    <submittedName>
        <fullName evidence="1">Uncharacterized protein</fullName>
    </submittedName>
</protein>
<dbReference type="RefSeq" id="WP_008197903.1">
    <property type="nucleotide sequence ID" value="NZ_CM001023.1"/>
</dbReference>
<dbReference type="EMBL" id="AAXU02000001">
    <property type="protein sequence ID" value="EAZ81872.1"/>
    <property type="molecule type" value="Genomic_DNA"/>
</dbReference>
<proteinExistence type="predicted"/>
<dbReference type="AlphaFoldDB" id="A3HUQ0"/>
<evidence type="ECO:0000313" key="2">
    <source>
        <dbReference type="Proteomes" id="UP000003919"/>
    </source>
</evidence>
<name>A3HUQ0_9BACT</name>
<sequence length="355" mass="40038">MERGQYRKKSFSFWGIFALVFSLFFLFQSQLFAQGAQKIFNDVHDEYFDSLKQIDYPMVFPILGKGAYKRGYDLPYAWGVSGIYFTQRQEITIEKTLIGFNNSEMIDVSSLIKFGPTIANTNAYTIRPDLWVLPFLNVYGIIGGGTTQTDVTLLSPVGFETSQKFSVDSYGLGATLTGAFGPIWIAWDNNYNFADVEVVVEPVPAFNSSLRIGHAIPDVNHPERTLSIWAGVFYQIIQNDTQGNIAVSDIFPGFGEGNFIAMLNDWADGLPPAQRVVVKQIIGKLEDAAEGIDTSDSYIDYKLDKKVTAPFNIILGAQYQFNKNWMLRTELGVFGKRSQFLLNLNWRFPGFKKMK</sequence>
<dbReference type="STRING" id="388413.ALPR1_01485"/>
<accession>A3HUQ0</accession>
<dbReference type="HOGENOM" id="CLU_057858_1_0_10"/>
<keyword evidence="2" id="KW-1185">Reference proteome</keyword>
<dbReference type="eggNOG" id="ENOG502Z8D0">
    <property type="taxonomic scope" value="Bacteria"/>
</dbReference>
<comment type="caution">
    <text evidence="1">The sequence shown here is derived from an EMBL/GenBank/DDBJ whole genome shotgun (WGS) entry which is preliminary data.</text>
</comment>
<gene>
    <name evidence="1" type="ORF">ALPR1_01485</name>
</gene>
<evidence type="ECO:0000313" key="1">
    <source>
        <dbReference type="EMBL" id="EAZ81872.1"/>
    </source>
</evidence>
<organism evidence="1 2">
    <name type="scientific">Algoriphagus machipongonensis</name>
    <dbReference type="NCBI Taxonomy" id="388413"/>
    <lineage>
        <taxon>Bacteria</taxon>
        <taxon>Pseudomonadati</taxon>
        <taxon>Bacteroidota</taxon>
        <taxon>Cytophagia</taxon>
        <taxon>Cytophagales</taxon>
        <taxon>Cyclobacteriaceae</taxon>
        <taxon>Algoriphagus</taxon>
    </lineage>
</organism>